<accession>A0AAP0HTH3</accession>
<keyword evidence="3" id="KW-1185">Reference proteome</keyword>
<gene>
    <name evidence="2" type="ORF">Sjap_022199</name>
</gene>
<dbReference type="Proteomes" id="UP001417504">
    <property type="component" value="Unassembled WGS sequence"/>
</dbReference>
<name>A0AAP0HTH3_9MAGN</name>
<evidence type="ECO:0000256" key="1">
    <source>
        <dbReference type="SAM" id="MobiDB-lite"/>
    </source>
</evidence>
<feature type="region of interest" description="Disordered" evidence="1">
    <location>
        <begin position="169"/>
        <end position="189"/>
    </location>
</feature>
<evidence type="ECO:0000313" key="2">
    <source>
        <dbReference type="EMBL" id="KAK9096702.1"/>
    </source>
</evidence>
<dbReference type="AlphaFoldDB" id="A0AAP0HTH3"/>
<reference evidence="2 3" key="1">
    <citation type="submission" date="2024-01" db="EMBL/GenBank/DDBJ databases">
        <title>Genome assemblies of Stephania.</title>
        <authorList>
            <person name="Yang L."/>
        </authorList>
    </citation>
    <scope>NUCLEOTIDE SEQUENCE [LARGE SCALE GENOMIC DNA]</scope>
    <source>
        <strain evidence="2">QJT</strain>
        <tissue evidence="2">Leaf</tissue>
    </source>
</reference>
<comment type="caution">
    <text evidence="2">The sequence shown here is derived from an EMBL/GenBank/DDBJ whole genome shotgun (WGS) entry which is preliminary data.</text>
</comment>
<organism evidence="2 3">
    <name type="scientific">Stephania japonica</name>
    <dbReference type="NCBI Taxonomy" id="461633"/>
    <lineage>
        <taxon>Eukaryota</taxon>
        <taxon>Viridiplantae</taxon>
        <taxon>Streptophyta</taxon>
        <taxon>Embryophyta</taxon>
        <taxon>Tracheophyta</taxon>
        <taxon>Spermatophyta</taxon>
        <taxon>Magnoliopsida</taxon>
        <taxon>Ranunculales</taxon>
        <taxon>Menispermaceae</taxon>
        <taxon>Menispermoideae</taxon>
        <taxon>Cissampelideae</taxon>
        <taxon>Stephania</taxon>
    </lineage>
</organism>
<proteinExistence type="predicted"/>
<evidence type="ECO:0000313" key="3">
    <source>
        <dbReference type="Proteomes" id="UP001417504"/>
    </source>
</evidence>
<dbReference type="EMBL" id="JBBNAE010000009">
    <property type="protein sequence ID" value="KAK9096702.1"/>
    <property type="molecule type" value="Genomic_DNA"/>
</dbReference>
<sequence>MWNEMEEKLTRIVCGYGEGEETVLYRERLTRMFNFARVHEFQEPREDFTTKKVEEKEVVEDEDGGEDDCKGIGIIVMICINIHLLILLETHRAVGSGEKSTLKSLYLLLLLSFISSPKSTKHTTSHRRPRGGWVACRRFISLSLFVPLSRSHPLPSWLSLVEQVNGPGWTSGGRRSHPHQSRGTSRGQLTVAHQSPDLLVEKCLKRQCHRCATITGDVGDQAQSMFVSYGSRSSPKQRRCLFMTFIHCIYVVLSSPETTVMEALSSTQGHKGIAKDLTSPSCSLTTPGTSLLVVVNFVSVIFCDVVACLIANHRVWSALPLNAMTKGVTGITAKPSCVSHNSQSVHIDGDKLL</sequence>
<protein>
    <submittedName>
        <fullName evidence="2">Uncharacterized protein</fullName>
    </submittedName>
</protein>